<gene>
    <name evidence="1" type="ORF">CN97_20055</name>
</gene>
<protein>
    <submittedName>
        <fullName evidence="1">Uncharacterized protein</fullName>
    </submittedName>
</protein>
<dbReference type="AlphaFoldDB" id="A0A086Y0Y7"/>
<dbReference type="Gene3D" id="3.40.50.1820">
    <property type="entry name" value="alpha/beta hydrolase"/>
    <property type="match status" value="1"/>
</dbReference>
<dbReference type="OrthoDB" id="9804993at2"/>
<dbReference type="InterPro" id="IPR029058">
    <property type="entry name" value="AB_hydrolase_fold"/>
</dbReference>
<evidence type="ECO:0000313" key="2">
    <source>
        <dbReference type="Proteomes" id="UP000028826"/>
    </source>
</evidence>
<organism evidence="1 2">
    <name type="scientific">Haematobacter massiliensis</name>
    <dbReference type="NCBI Taxonomy" id="195105"/>
    <lineage>
        <taxon>Bacteria</taxon>
        <taxon>Pseudomonadati</taxon>
        <taxon>Pseudomonadota</taxon>
        <taxon>Alphaproteobacteria</taxon>
        <taxon>Rhodobacterales</taxon>
        <taxon>Paracoccaceae</taxon>
        <taxon>Haematobacter</taxon>
    </lineage>
</organism>
<dbReference type="Proteomes" id="UP000028826">
    <property type="component" value="Unassembled WGS sequence"/>
</dbReference>
<dbReference type="eggNOG" id="COG3545">
    <property type="taxonomic scope" value="Bacteria"/>
</dbReference>
<dbReference type="SUPFAM" id="SSF53474">
    <property type="entry name" value="alpha/beta-Hydrolases"/>
    <property type="match status" value="1"/>
</dbReference>
<evidence type="ECO:0000313" key="1">
    <source>
        <dbReference type="EMBL" id="KFI27937.1"/>
    </source>
</evidence>
<dbReference type="EMBL" id="JGYG01000009">
    <property type="protein sequence ID" value="KFI27937.1"/>
    <property type="molecule type" value="Genomic_DNA"/>
</dbReference>
<dbReference type="STRING" id="195105.CN97_20055"/>
<dbReference type="Pfam" id="PF06821">
    <property type="entry name" value="Ser_hydrolase"/>
    <property type="match status" value="1"/>
</dbReference>
<accession>A0A086Y0Y7</accession>
<comment type="caution">
    <text evidence="1">The sequence shown here is derived from an EMBL/GenBank/DDBJ whole genome shotgun (WGS) entry which is preliminary data.</text>
</comment>
<keyword evidence="2" id="KW-1185">Reference proteome</keyword>
<dbReference type="GO" id="GO:0016787">
    <property type="term" value="F:hydrolase activity"/>
    <property type="evidence" value="ECO:0007669"/>
    <property type="project" value="InterPro"/>
</dbReference>
<dbReference type="RefSeq" id="WP_035712495.1">
    <property type="nucleotide sequence ID" value="NZ_CAMIFG010000004.1"/>
</dbReference>
<sequence length="174" mass="18546">MVKMLIVPGLGGAPAPHWQHWLASTVPGALLVEQMDWHRPCPRQWEVELAGILLQHPGATLVGHGLGASLIARVIASWPQIKAGGALLVAPRGLEIFAPPKLPLNVPAVLVASRNDPALPWLTARRLAEIWQADMLDLGHAGGIDSESGYGPWPLARHLAQQLVTDGGGLRTLP</sequence>
<proteinExistence type="predicted"/>
<reference evidence="1 2" key="1">
    <citation type="submission" date="2014-03" db="EMBL/GenBank/DDBJ databases">
        <title>Genome of Haematobacter massiliensis CCUG 47968.</title>
        <authorList>
            <person name="Wang D."/>
            <person name="Wang G."/>
        </authorList>
    </citation>
    <scope>NUCLEOTIDE SEQUENCE [LARGE SCALE GENOMIC DNA]</scope>
    <source>
        <strain evidence="1 2">CCUG 47968</strain>
    </source>
</reference>
<dbReference type="InterPro" id="IPR010662">
    <property type="entry name" value="RBBP9/YdeN"/>
</dbReference>
<name>A0A086Y0Y7_9RHOB</name>